<feature type="compositionally biased region" description="Acidic residues" evidence="2">
    <location>
        <begin position="191"/>
        <end position="205"/>
    </location>
</feature>
<evidence type="ECO:0000256" key="2">
    <source>
        <dbReference type="SAM" id="MobiDB-lite"/>
    </source>
</evidence>
<dbReference type="GeneID" id="92512182"/>
<dbReference type="EMBL" id="JAFEUZ010000034">
    <property type="protein sequence ID" value="KAG5468107.1"/>
    <property type="molecule type" value="Genomic_DNA"/>
</dbReference>
<dbReference type="PROSITE" id="PS51203">
    <property type="entry name" value="CS"/>
    <property type="match status" value="1"/>
</dbReference>
<dbReference type="InterPro" id="IPR007052">
    <property type="entry name" value="CS_dom"/>
</dbReference>
<dbReference type="Proteomes" id="UP000673552">
    <property type="component" value="Chromosome 34"/>
</dbReference>
<dbReference type="GO" id="GO:0005634">
    <property type="term" value="C:nucleus"/>
    <property type="evidence" value="ECO:0007669"/>
    <property type="project" value="TreeGrafter"/>
</dbReference>
<dbReference type="KEGG" id="lmat:92512182"/>
<dbReference type="Gene3D" id="2.60.40.790">
    <property type="match status" value="1"/>
</dbReference>
<evidence type="ECO:0000313" key="4">
    <source>
        <dbReference type="EMBL" id="KAG5468107.1"/>
    </source>
</evidence>
<comment type="similarity">
    <text evidence="1">Belongs to the p23/wos2 family.</text>
</comment>
<dbReference type="FunFam" id="2.60.40.790:FF:000039">
    <property type="entry name" value="CS domain containing protein"/>
    <property type="match status" value="1"/>
</dbReference>
<dbReference type="GO" id="GO:0051879">
    <property type="term" value="F:Hsp90 protein binding"/>
    <property type="evidence" value="ECO:0007669"/>
    <property type="project" value="InterPro"/>
</dbReference>
<dbReference type="Pfam" id="PF04969">
    <property type="entry name" value="CS"/>
    <property type="match status" value="1"/>
</dbReference>
<dbReference type="PANTHER" id="PTHR22932">
    <property type="entry name" value="TELOMERASE-BINDING PROTEIN P23 HSP90 CO-CHAPERONE"/>
    <property type="match status" value="1"/>
</dbReference>
<dbReference type="InterPro" id="IPR045250">
    <property type="entry name" value="p23-like"/>
</dbReference>
<gene>
    <name evidence="4" type="ORF">LSCM1_02078</name>
</gene>
<dbReference type="GO" id="GO:0006457">
    <property type="term" value="P:protein folding"/>
    <property type="evidence" value="ECO:0007669"/>
    <property type="project" value="TreeGrafter"/>
</dbReference>
<comment type="caution">
    <text evidence="4">The sequence shown here is derived from an EMBL/GenBank/DDBJ whole genome shotgun (WGS) entry which is preliminary data.</text>
</comment>
<name>A0A836GI55_9TRYP</name>
<dbReference type="CDD" id="cd06465">
    <property type="entry name" value="p23_hB-ind1_like"/>
    <property type="match status" value="1"/>
</dbReference>
<dbReference type="GO" id="GO:0051087">
    <property type="term" value="F:protein-folding chaperone binding"/>
    <property type="evidence" value="ECO:0007669"/>
    <property type="project" value="TreeGrafter"/>
</dbReference>
<dbReference type="GO" id="GO:0051131">
    <property type="term" value="P:chaperone-mediated protein complex assembly"/>
    <property type="evidence" value="ECO:0007669"/>
    <property type="project" value="TreeGrafter"/>
</dbReference>
<dbReference type="SUPFAM" id="SSF49764">
    <property type="entry name" value="HSP20-like chaperones"/>
    <property type="match status" value="1"/>
</dbReference>
<evidence type="ECO:0000259" key="3">
    <source>
        <dbReference type="PROSITE" id="PS51203"/>
    </source>
</evidence>
<evidence type="ECO:0000256" key="1">
    <source>
        <dbReference type="ARBA" id="ARBA00025733"/>
    </source>
</evidence>
<organism evidence="4 5">
    <name type="scientific">Leishmania martiniquensis</name>
    <dbReference type="NCBI Taxonomy" id="1580590"/>
    <lineage>
        <taxon>Eukaryota</taxon>
        <taxon>Discoba</taxon>
        <taxon>Euglenozoa</taxon>
        <taxon>Kinetoplastea</taxon>
        <taxon>Metakinetoplastina</taxon>
        <taxon>Trypanosomatida</taxon>
        <taxon>Trypanosomatidae</taxon>
        <taxon>Leishmaniinae</taxon>
        <taxon>Leishmania</taxon>
    </lineage>
</organism>
<feature type="domain" description="CS" evidence="3">
    <location>
        <begin position="6"/>
        <end position="105"/>
    </location>
</feature>
<reference evidence="4 5" key="1">
    <citation type="submission" date="2021-03" db="EMBL/GenBank/DDBJ databases">
        <title>Leishmania (Mundinia) martiniquensis Genome sequencing and assembly.</title>
        <authorList>
            <person name="Almutairi H."/>
            <person name="Gatherer D."/>
        </authorList>
    </citation>
    <scope>NUCLEOTIDE SEQUENCE [LARGE SCALE GENOMIC DNA]</scope>
    <source>
        <strain evidence="4">LSCM1</strain>
    </source>
</reference>
<dbReference type="InterPro" id="IPR008978">
    <property type="entry name" value="HSP20-like_chaperone"/>
</dbReference>
<dbReference type="GO" id="GO:0005829">
    <property type="term" value="C:cytosol"/>
    <property type="evidence" value="ECO:0007669"/>
    <property type="project" value="TreeGrafter"/>
</dbReference>
<feature type="region of interest" description="Disordered" evidence="2">
    <location>
        <begin position="156"/>
        <end position="205"/>
    </location>
</feature>
<protein>
    <recommendedName>
        <fullName evidence="3">CS domain-containing protein</fullName>
    </recommendedName>
</protein>
<dbReference type="AlphaFoldDB" id="A0A836GI55"/>
<dbReference type="PANTHER" id="PTHR22932:SF1">
    <property type="entry name" value="CO-CHAPERONE PROTEIN DAF-41"/>
    <property type="match status" value="1"/>
</dbReference>
<accession>A0A836GI55</accession>
<dbReference type="OrthoDB" id="1564555at2759"/>
<dbReference type="RefSeq" id="XP_067175045.1">
    <property type="nucleotide sequence ID" value="XM_067319670.1"/>
</dbReference>
<proteinExistence type="inferred from homology"/>
<evidence type="ECO:0000313" key="5">
    <source>
        <dbReference type="Proteomes" id="UP000673552"/>
    </source>
</evidence>
<keyword evidence="5" id="KW-1185">Reference proteome</keyword>
<sequence>MSASGPLVPPISWAQRPDYVLVTIPLQDTTGVSVEVKDEGKALHFACSAPEGKQYACTIRFYGAICSEESQHVVRPRQIELKLRKKFTNSLENANDDELEWPRLTEEKAKYPNITIDWSKWKDEYGDEGAADDLGDFGLGGSDVMDGQYSEMLSQLMQAQGQRDAEEAAGLPGFGSAKGQDLAHSASAAAGDDDGDMPPLEEDDM</sequence>